<dbReference type="InterPro" id="IPR035992">
    <property type="entry name" value="Ricin_B-like_lectins"/>
</dbReference>
<dbReference type="Gene3D" id="2.80.10.50">
    <property type="match status" value="1"/>
</dbReference>
<proteinExistence type="predicted"/>
<gene>
    <name evidence="1" type="ORF">Q9L58_007996</name>
</gene>
<name>A0ABR3GAV6_9PEZI</name>
<dbReference type="EMBL" id="JBBBZM010000137">
    <property type="protein sequence ID" value="KAL0633096.1"/>
    <property type="molecule type" value="Genomic_DNA"/>
</dbReference>
<dbReference type="Proteomes" id="UP001447188">
    <property type="component" value="Unassembled WGS sequence"/>
</dbReference>
<protein>
    <recommendedName>
        <fullName evidence="3">Ricin B lectin domain-containing protein</fullName>
    </recommendedName>
</protein>
<sequence length="138" mass="15349">MPGIFPDGKYSITNAAHPAHALSVDYISVVARLGDQTTWTLKWHQNHGNYTITIDDGDDKVLDLIINKNNVIVHKDFGSANQRWTIVKNGPHYLIRNFHSKDRELGVPITTDYNLIVTGVAPGAGLEKEWNFTPKGGN</sequence>
<evidence type="ECO:0000313" key="2">
    <source>
        <dbReference type="Proteomes" id="UP001447188"/>
    </source>
</evidence>
<accession>A0ABR3GAV6</accession>
<organism evidence="1 2">
    <name type="scientific">Discina gigas</name>
    <dbReference type="NCBI Taxonomy" id="1032678"/>
    <lineage>
        <taxon>Eukaryota</taxon>
        <taxon>Fungi</taxon>
        <taxon>Dikarya</taxon>
        <taxon>Ascomycota</taxon>
        <taxon>Pezizomycotina</taxon>
        <taxon>Pezizomycetes</taxon>
        <taxon>Pezizales</taxon>
        <taxon>Discinaceae</taxon>
        <taxon>Discina</taxon>
    </lineage>
</organism>
<dbReference type="SUPFAM" id="SSF50370">
    <property type="entry name" value="Ricin B-like lectins"/>
    <property type="match status" value="1"/>
</dbReference>
<evidence type="ECO:0008006" key="3">
    <source>
        <dbReference type="Google" id="ProtNLM"/>
    </source>
</evidence>
<reference evidence="1 2" key="1">
    <citation type="submission" date="2024-02" db="EMBL/GenBank/DDBJ databases">
        <title>Discinaceae phylogenomics.</title>
        <authorList>
            <person name="Dirks A.C."/>
            <person name="James T.Y."/>
        </authorList>
    </citation>
    <scope>NUCLEOTIDE SEQUENCE [LARGE SCALE GENOMIC DNA]</scope>
    <source>
        <strain evidence="1 2">ACD0624</strain>
    </source>
</reference>
<keyword evidence="2" id="KW-1185">Reference proteome</keyword>
<evidence type="ECO:0000313" key="1">
    <source>
        <dbReference type="EMBL" id="KAL0633096.1"/>
    </source>
</evidence>
<comment type="caution">
    <text evidence="1">The sequence shown here is derived from an EMBL/GenBank/DDBJ whole genome shotgun (WGS) entry which is preliminary data.</text>
</comment>